<dbReference type="SUPFAM" id="SSF47592">
    <property type="entry name" value="SWIB/MDM2 domain"/>
    <property type="match status" value="1"/>
</dbReference>
<comment type="subunit">
    <text evidence="9">Component of the translation initiation factor 2B (eIF2B) complex which is a heterodecamer of two sets of five different subunits: alpha, beta, gamma, delta and epsilon. Subunits alpha, beta and delta comprise a regulatory subcomplex and subunits epsilon and gamma comprise a catalytic subcomplex. Within the complex, the hexameric regulatory complex resides at the center, with the two heterodimeric catalytic subcomplexes bound on opposite sides.</text>
</comment>
<feature type="compositionally biased region" description="Low complexity" evidence="11">
    <location>
        <begin position="95"/>
        <end position="106"/>
    </location>
</feature>
<dbReference type="GO" id="GO:0005851">
    <property type="term" value="C:eukaryotic translation initiation factor 2B complex"/>
    <property type="evidence" value="ECO:0007669"/>
    <property type="project" value="TreeGrafter"/>
</dbReference>
<evidence type="ECO:0000256" key="4">
    <source>
        <dbReference type="ARBA" id="ARBA00022540"/>
    </source>
</evidence>
<protein>
    <recommendedName>
        <fullName evidence="7">Translation initiation factor eIF2B subunit alpha</fullName>
    </recommendedName>
    <alternativeName>
        <fullName evidence="8">eIF2B GDP-GTP exchange factor subunit alpha</fullName>
    </alternativeName>
</protein>
<evidence type="ECO:0000256" key="5">
    <source>
        <dbReference type="ARBA" id="ARBA00022917"/>
    </source>
</evidence>
<dbReference type="InterPro" id="IPR019835">
    <property type="entry name" value="SWIB_domain"/>
</dbReference>
<dbReference type="PROSITE" id="PS51925">
    <property type="entry name" value="SWIB_MDM2"/>
    <property type="match status" value="1"/>
</dbReference>
<evidence type="ECO:0000256" key="3">
    <source>
        <dbReference type="ARBA" id="ARBA00022490"/>
    </source>
</evidence>
<feature type="compositionally biased region" description="Basic residues" evidence="11">
    <location>
        <begin position="27"/>
        <end position="36"/>
    </location>
</feature>
<evidence type="ECO:0000256" key="11">
    <source>
        <dbReference type="SAM" id="MobiDB-lite"/>
    </source>
</evidence>
<dbReference type="PANTHER" id="PTHR45860">
    <property type="entry name" value="TRANSLATION INITIATION FACTOR EIF-2B SUBUNIT ALPHA"/>
    <property type="match status" value="1"/>
</dbReference>
<organism evidence="13 14">
    <name type="scientific">Diploscapter pachys</name>
    <dbReference type="NCBI Taxonomy" id="2018661"/>
    <lineage>
        <taxon>Eukaryota</taxon>
        <taxon>Metazoa</taxon>
        <taxon>Ecdysozoa</taxon>
        <taxon>Nematoda</taxon>
        <taxon>Chromadorea</taxon>
        <taxon>Rhabditida</taxon>
        <taxon>Rhabditina</taxon>
        <taxon>Rhabditomorpha</taxon>
        <taxon>Rhabditoidea</taxon>
        <taxon>Rhabditidae</taxon>
        <taxon>Diploscapter</taxon>
    </lineage>
</organism>
<evidence type="ECO:0000256" key="1">
    <source>
        <dbReference type="ARBA" id="ARBA00004514"/>
    </source>
</evidence>
<dbReference type="InterPro" id="IPR003121">
    <property type="entry name" value="SWIB_MDM2_domain"/>
</dbReference>
<comment type="subcellular location">
    <subcellularLocation>
        <location evidence="1">Cytoplasm</location>
        <location evidence="1">Cytosol</location>
    </subcellularLocation>
</comment>
<keyword evidence="5" id="KW-0648">Protein biosynthesis</keyword>
<evidence type="ECO:0000256" key="6">
    <source>
        <dbReference type="ARBA" id="ARBA00043898"/>
    </source>
</evidence>
<reference evidence="13 14" key="1">
    <citation type="journal article" date="2017" name="Curr. Biol.">
        <title>Genome architecture and evolution of a unichromosomal asexual nematode.</title>
        <authorList>
            <person name="Fradin H."/>
            <person name="Zegar C."/>
            <person name="Gutwein M."/>
            <person name="Lucas J."/>
            <person name="Kovtun M."/>
            <person name="Corcoran D."/>
            <person name="Baugh L.R."/>
            <person name="Kiontke K."/>
            <person name="Gunsalus K."/>
            <person name="Fitch D.H."/>
            <person name="Piano F."/>
        </authorList>
    </citation>
    <scope>NUCLEOTIDE SEQUENCE [LARGE SCALE GENOMIC DNA]</scope>
    <source>
        <strain evidence="13">PF1309</strain>
    </source>
</reference>
<dbReference type="InterPro" id="IPR042529">
    <property type="entry name" value="IF_2B-like_C"/>
</dbReference>
<evidence type="ECO:0000256" key="10">
    <source>
        <dbReference type="RuleBase" id="RU003814"/>
    </source>
</evidence>
<dbReference type="EMBL" id="LIAE01008304">
    <property type="protein sequence ID" value="PAV74670.1"/>
    <property type="molecule type" value="Genomic_DNA"/>
</dbReference>
<dbReference type="InterPro" id="IPR042528">
    <property type="entry name" value="elF-2B_alpha_N"/>
</dbReference>
<dbReference type="Gene3D" id="3.40.50.10470">
    <property type="entry name" value="Translation initiation factor eif-2b, domain 2"/>
    <property type="match status" value="1"/>
</dbReference>
<gene>
    <name evidence="13" type="ORF">WR25_20238</name>
</gene>
<evidence type="ECO:0000313" key="14">
    <source>
        <dbReference type="Proteomes" id="UP000218231"/>
    </source>
</evidence>
<feature type="compositionally biased region" description="Basic and acidic residues" evidence="11">
    <location>
        <begin position="12"/>
        <end position="26"/>
    </location>
</feature>
<keyword evidence="3" id="KW-0963">Cytoplasm</keyword>
<evidence type="ECO:0000256" key="9">
    <source>
        <dbReference type="ARBA" id="ARBA00046432"/>
    </source>
</evidence>
<dbReference type="GO" id="GO:0005085">
    <property type="term" value="F:guanyl-nucleotide exchange factor activity"/>
    <property type="evidence" value="ECO:0007669"/>
    <property type="project" value="TreeGrafter"/>
</dbReference>
<comment type="function">
    <text evidence="6">Acts as a component of the translation initiation factor 2B (eIF2B) complex, which catalyzes the exchange of GDP for GTP on eukaryotic initiation factor 2 (eIF2) gamma subunit. Its guanine nucleotide exchange factor activity is repressed when bound to eIF2 complex phosphorylated on the alpha subunit, thereby limiting the amount of methionyl-initiator methionine tRNA available to the ribosome and consequently global translation is repressed.</text>
</comment>
<dbReference type="AlphaFoldDB" id="A0A2A2KLB2"/>
<dbReference type="Proteomes" id="UP000218231">
    <property type="component" value="Unassembled WGS sequence"/>
</dbReference>
<dbReference type="InterPro" id="IPR000649">
    <property type="entry name" value="IF-2B-related"/>
</dbReference>
<dbReference type="OrthoDB" id="10263741at2759"/>
<dbReference type="InterPro" id="IPR036885">
    <property type="entry name" value="SWIB_MDM2_dom_sf"/>
</dbReference>
<evidence type="ECO:0000313" key="13">
    <source>
        <dbReference type="EMBL" id="PAV74670.1"/>
    </source>
</evidence>
<name>A0A2A2KLB2_9BILA</name>
<proteinExistence type="inferred from homology"/>
<dbReference type="Pfam" id="PF01008">
    <property type="entry name" value="IF-2B"/>
    <property type="match status" value="1"/>
</dbReference>
<evidence type="ECO:0000256" key="8">
    <source>
        <dbReference type="ARBA" id="ARBA00044236"/>
    </source>
</evidence>
<comment type="similarity">
    <text evidence="2 10">Belongs to the eIF-2B alpha/beta/delta subunits family.</text>
</comment>
<dbReference type="InterPro" id="IPR037171">
    <property type="entry name" value="NagB/RpiA_transferase-like"/>
</dbReference>
<dbReference type="SUPFAM" id="SSF100950">
    <property type="entry name" value="NagB/RpiA/CoA transferase-like"/>
    <property type="match status" value="1"/>
</dbReference>
<feature type="compositionally biased region" description="Polar residues" evidence="11">
    <location>
        <begin position="48"/>
        <end position="73"/>
    </location>
</feature>
<accession>A0A2A2KLB2</accession>
<dbReference type="Gene3D" id="1.20.120.1070">
    <property type="entry name" value="Translation initiation factor eIF-2B, N-terminal domain"/>
    <property type="match status" value="1"/>
</dbReference>
<dbReference type="InterPro" id="IPR051501">
    <property type="entry name" value="eIF2B_alpha/beta/delta"/>
</dbReference>
<keyword evidence="14" id="KW-1185">Reference proteome</keyword>
<evidence type="ECO:0000256" key="7">
    <source>
        <dbReference type="ARBA" id="ARBA00044208"/>
    </source>
</evidence>
<comment type="caution">
    <text evidence="13">The sequence shown here is derived from an EMBL/GenBank/DDBJ whole genome shotgun (WGS) entry which is preliminary data.</text>
</comment>
<feature type="domain" description="DM2" evidence="12">
    <location>
        <begin position="313"/>
        <end position="390"/>
    </location>
</feature>
<evidence type="ECO:0000256" key="2">
    <source>
        <dbReference type="ARBA" id="ARBA00007251"/>
    </source>
</evidence>
<feature type="region of interest" description="Disordered" evidence="11">
    <location>
        <begin position="1"/>
        <end position="133"/>
    </location>
</feature>
<evidence type="ECO:0000259" key="12">
    <source>
        <dbReference type="PROSITE" id="PS51925"/>
    </source>
</evidence>
<dbReference type="STRING" id="2018661.A0A2A2KLB2"/>
<sequence>MYSAVANTRKWQKGETSRESGNTRDRQGKRREKRGKTCYMQEEKGQGTARQKASTPPLSHLYTPNTHTDSQQRGPIPGGTPVSSRYPQQPPPGSQPVGQPPMRRQMAPPPGSLMQNSPMPQPGSRMQPSKKKRRYADKLIAPKVRELVPESQAYMDLLAFEQKLDATITRKKLDIQESLKRPQKIKRRLRIYISHTFLPGREPEREGEEGAVPMWELRVEGRLLDEINSANAASGGSGTNPTPQPPPARPPSKRKFSSFFKSLVIELDKEIYGPDNHLVEWHRTPTTNETDGFQVKRPGDRPVKCTILLLLDYQPMKFKLHPRLAKVLGIAAETRPKIIEALWQYIKTHKLQDPNDRDTIVNDVFLEQCFGTKKMRFMEIPQRLHQLLTQPDPLVLHHIIQHNEGGAEKNTECYDIDVEVEDPLKQHMAAFVHSQQSAQEIATLDQKIYDIVEQINEWKIRRDFYARFADSPHDFIEKWLMSQSADLKTMTESNGDTETDRKVEAYFKPDIEEGVFRYLYQKVQQKRAELEQSLGKMAPKAPITPVSMEATQYFLDLFKQDATTSTGLAAIKTLHHVLENSHASTVVELEKDLEKAVQALLNTDCSSTTIRSASDLFKRFISLAPSNVLEQPIDKVLEFYESRGRTFIASVGESRSRIAKYSRPFFKSGMNVLTHSHSLVVLEALSKAHSEGVKLHVWVAESQPDGSGKLMFSKLQQAGLTATLVLDSAVGYLMERIDMVAVGAEGVVETGGIINKIGTLNVCTCAKALNKPVYVMAESFKFVKEYPLSQRDIPLEFLYRSSTLSTEKDLSQIHPLVDYTAPHLINLLFTDIGILTPAAIGEELVKLYI</sequence>
<feature type="region of interest" description="Disordered" evidence="11">
    <location>
        <begin position="230"/>
        <end position="254"/>
    </location>
</feature>
<dbReference type="GO" id="GO:0003743">
    <property type="term" value="F:translation initiation factor activity"/>
    <property type="evidence" value="ECO:0007669"/>
    <property type="project" value="UniProtKB-KW"/>
</dbReference>
<dbReference type="Gene3D" id="1.10.245.10">
    <property type="entry name" value="SWIB/MDM2 domain"/>
    <property type="match status" value="1"/>
</dbReference>
<dbReference type="Pfam" id="PF02201">
    <property type="entry name" value="SWIB"/>
    <property type="match status" value="1"/>
</dbReference>
<dbReference type="PANTHER" id="PTHR45860:SF1">
    <property type="entry name" value="TRANSLATION INITIATION FACTOR EIF-2B SUBUNIT ALPHA"/>
    <property type="match status" value="1"/>
</dbReference>
<dbReference type="SMART" id="SM00151">
    <property type="entry name" value="SWIB"/>
    <property type="match status" value="1"/>
</dbReference>
<keyword evidence="4" id="KW-0396">Initiation factor</keyword>
<dbReference type="GO" id="GO:0005829">
    <property type="term" value="C:cytosol"/>
    <property type="evidence" value="ECO:0007669"/>
    <property type="project" value="UniProtKB-SubCell"/>
</dbReference>